<accession>A0A455U9K3</accession>
<dbReference type="GO" id="GO:0016020">
    <property type="term" value="C:membrane"/>
    <property type="evidence" value="ECO:0007669"/>
    <property type="project" value="InterPro"/>
</dbReference>
<evidence type="ECO:0000256" key="5">
    <source>
        <dbReference type="ARBA" id="ARBA00022723"/>
    </source>
</evidence>
<evidence type="ECO:0000256" key="9">
    <source>
        <dbReference type="SAM" id="Phobius"/>
    </source>
</evidence>
<evidence type="ECO:0000256" key="7">
    <source>
        <dbReference type="ARBA" id="ARBA00023004"/>
    </source>
</evidence>
<evidence type="ECO:0000256" key="1">
    <source>
        <dbReference type="ARBA" id="ARBA00009578"/>
    </source>
</evidence>
<dbReference type="KEGG" id="hsr:HSBAA_40010"/>
<dbReference type="PRINTS" id="PR01165">
    <property type="entry name" value="CYCOXIDASEI"/>
</dbReference>
<dbReference type="AlphaFoldDB" id="A0A455U9K3"/>
<feature type="transmembrane region" description="Helical" evidence="9">
    <location>
        <begin position="78"/>
        <end position="104"/>
    </location>
</feature>
<keyword evidence="6" id="KW-0249">Electron transport</keyword>
<dbReference type="Gene3D" id="1.20.210.10">
    <property type="entry name" value="Cytochrome c oxidase-like, subunit I domain"/>
    <property type="match status" value="1"/>
</dbReference>
<dbReference type="Proteomes" id="UP000320231">
    <property type="component" value="Chromosome"/>
</dbReference>
<evidence type="ECO:0000256" key="8">
    <source>
        <dbReference type="ARBA" id="ARBA00023008"/>
    </source>
</evidence>
<gene>
    <name evidence="11" type="ORF">HSBAA_40010</name>
</gene>
<keyword evidence="9" id="KW-1133">Transmembrane helix</keyword>
<dbReference type="GO" id="GO:0015990">
    <property type="term" value="P:electron transport coupled proton transport"/>
    <property type="evidence" value="ECO:0007669"/>
    <property type="project" value="TreeGrafter"/>
</dbReference>
<dbReference type="GO" id="GO:0009060">
    <property type="term" value="P:aerobic respiration"/>
    <property type="evidence" value="ECO:0007669"/>
    <property type="project" value="InterPro"/>
</dbReference>
<organism evidence="11 12">
    <name type="scientific">Vreelandella sulfidaeris</name>
    <dbReference type="NCBI Taxonomy" id="115553"/>
    <lineage>
        <taxon>Bacteria</taxon>
        <taxon>Pseudomonadati</taxon>
        <taxon>Pseudomonadota</taxon>
        <taxon>Gammaproteobacteria</taxon>
        <taxon>Oceanospirillales</taxon>
        <taxon>Halomonadaceae</taxon>
        <taxon>Vreelandella</taxon>
    </lineage>
</organism>
<evidence type="ECO:0000256" key="4">
    <source>
        <dbReference type="ARBA" id="ARBA00022660"/>
    </source>
</evidence>
<dbReference type="PROSITE" id="PS50855">
    <property type="entry name" value="COX1"/>
    <property type="match status" value="1"/>
</dbReference>
<dbReference type="GO" id="GO:0004129">
    <property type="term" value="F:cytochrome-c oxidase activity"/>
    <property type="evidence" value="ECO:0007669"/>
    <property type="project" value="InterPro"/>
</dbReference>
<dbReference type="Pfam" id="PF00115">
    <property type="entry name" value="COX1"/>
    <property type="match status" value="1"/>
</dbReference>
<protein>
    <recommendedName>
        <fullName evidence="10">Cytochrome oxidase subunit I profile domain-containing protein</fullName>
    </recommendedName>
</protein>
<keyword evidence="3" id="KW-0349">Heme</keyword>
<dbReference type="GO" id="GO:0022904">
    <property type="term" value="P:respiratory electron transport chain"/>
    <property type="evidence" value="ECO:0007669"/>
    <property type="project" value="TreeGrafter"/>
</dbReference>
<dbReference type="SUPFAM" id="SSF81442">
    <property type="entry name" value="Cytochrome c oxidase subunit I-like"/>
    <property type="match status" value="1"/>
</dbReference>
<name>A0A455U9K3_9GAMM</name>
<feature type="domain" description="Cytochrome oxidase subunit I profile" evidence="10">
    <location>
        <begin position="1"/>
        <end position="145"/>
    </location>
</feature>
<evidence type="ECO:0000313" key="12">
    <source>
        <dbReference type="Proteomes" id="UP000320231"/>
    </source>
</evidence>
<keyword evidence="4" id="KW-0679">Respiratory chain</keyword>
<keyword evidence="7" id="KW-0408">Iron</keyword>
<keyword evidence="9" id="KW-0812">Transmembrane</keyword>
<comment type="similarity">
    <text evidence="1">Belongs to the heme-copper respiratory oxidase family.</text>
</comment>
<keyword evidence="5" id="KW-0479">Metal-binding</keyword>
<keyword evidence="9" id="KW-0472">Membrane</keyword>
<dbReference type="PANTHER" id="PTHR10422">
    <property type="entry name" value="CYTOCHROME C OXIDASE SUBUNIT 1"/>
    <property type="match status" value="1"/>
</dbReference>
<dbReference type="InterPro" id="IPR036927">
    <property type="entry name" value="Cyt_c_oxase-like_su1_sf"/>
</dbReference>
<reference evidence="11 12" key="1">
    <citation type="journal article" date="2019" name="Microbiol. Resour. Announc.">
        <title>Complete Genome Sequence of Halomonas sulfidaeris Strain Esulfide1 Isolated from a Metal Sulfide Rock at a Depth of 2,200 Meters, Obtained Using Nanopore Sequencing.</title>
        <authorList>
            <person name="Saito M."/>
            <person name="Nishigata A."/>
            <person name="Galipon J."/>
            <person name="Arakawa K."/>
        </authorList>
    </citation>
    <scope>NUCLEOTIDE SEQUENCE [LARGE SCALE GENOMIC DNA]</scope>
    <source>
        <strain evidence="11 12">ATCC BAA-803</strain>
    </source>
</reference>
<evidence type="ECO:0000259" key="10">
    <source>
        <dbReference type="PROSITE" id="PS50855"/>
    </source>
</evidence>
<feature type="transmembrane region" description="Helical" evidence="9">
    <location>
        <begin position="124"/>
        <end position="143"/>
    </location>
</feature>
<evidence type="ECO:0000313" key="11">
    <source>
        <dbReference type="EMBL" id="BBI62695.1"/>
    </source>
</evidence>
<dbReference type="InterPro" id="IPR000883">
    <property type="entry name" value="Cyt_C_Oxase_1"/>
</dbReference>
<dbReference type="GO" id="GO:0020037">
    <property type="term" value="F:heme binding"/>
    <property type="evidence" value="ECO:0007669"/>
    <property type="project" value="InterPro"/>
</dbReference>
<evidence type="ECO:0000256" key="2">
    <source>
        <dbReference type="ARBA" id="ARBA00022448"/>
    </source>
</evidence>
<keyword evidence="2" id="KW-0813">Transport</keyword>
<dbReference type="EMBL" id="AP019514">
    <property type="protein sequence ID" value="BBI62695.1"/>
    <property type="molecule type" value="Genomic_DNA"/>
</dbReference>
<dbReference type="GO" id="GO:0046872">
    <property type="term" value="F:metal ion binding"/>
    <property type="evidence" value="ECO:0007669"/>
    <property type="project" value="UniProtKB-KW"/>
</dbReference>
<dbReference type="InterPro" id="IPR023616">
    <property type="entry name" value="Cyt_c_oxase-like_su1_dom"/>
</dbReference>
<feature type="transmembrane region" description="Helical" evidence="9">
    <location>
        <begin position="40"/>
        <end position="66"/>
    </location>
</feature>
<evidence type="ECO:0000256" key="6">
    <source>
        <dbReference type="ARBA" id="ARBA00022982"/>
    </source>
</evidence>
<evidence type="ECO:0000256" key="3">
    <source>
        <dbReference type="ARBA" id="ARBA00022617"/>
    </source>
</evidence>
<proteinExistence type="inferred from homology"/>
<keyword evidence="8" id="KW-0186">Copper</keyword>
<sequence length="151" mass="16500">MFGGIILTFSLVLEMAPDSGWFMYTPLSSSEYSPGLGSDFWLLGITFVEISALSAGVELVVSILRTRTQGMALHKMPLFAWYILAMAMMIVVGFPPLILGSVLLELERAVGMPFSTSPAVVTPFFGSTCFGCLAILRCTLFSYRGRVLFPH</sequence>
<dbReference type="PANTHER" id="PTHR10422:SF35">
    <property type="entry name" value="CYTOCHROME BO(3) UBIQUINOL OXIDASE SUBUNIT 1"/>
    <property type="match status" value="1"/>
</dbReference>